<dbReference type="EC" id="6.2.1.3" evidence="4"/>
<proteinExistence type="inferred from homology"/>
<sequence length="346" mass="37900">MPVHFPIIRTALANLRRPLVVDDRRTYRGIELLVPAFHVASEIERKSATQTVGLLLPTGGTFPIAALAAWMLGRTVVPLNYLLKPDELQYVIDDCGCDTILTVGPMLDHLGYRPKVANLITLESLDFRAVPELRWPACPDADSLACLLYTSGTSGRPKGVMLTHNNLASNVQQIIDWVDLSPQDTVLGVLPQFHSFGLTVLTLLPLTHGMKAVYAARFVPQQIIRLFREHKPTLFVGIPSMYNALLAAKSAKPDDFASLRFAVSGGEPLPQDTFDRFRDRFGVTICEGYGLTETSPVTNWCRPEEWRRGSVGRPLPGVEQAILDPATVGVGGRVLPAASSQGHEGE</sequence>
<organism evidence="4">
    <name type="scientific">hydrothermal vent metagenome</name>
    <dbReference type="NCBI Taxonomy" id="652676"/>
    <lineage>
        <taxon>unclassified sequences</taxon>
        <taxon>metagenomes</taxon>
        <taxon>ecological metagenomes</taxon>
    </lineage>
</organism>
<dbReference type="InterPro" id="IPR042099">
    <property type="entry name" value="ANL_N_sf"/>
</dbReference>
<dbReference type="InterPro" id="IPR020845">
    <property type="entry name" value="AMP-binding_CS"/>
</dbReference>
<evidence type="ECO:0000259" key="3">
    <source>
        <dbReference type="Pfam" id="PF00501"/>
    </source>
</evidence>
<dbReference type="Pfam" id="PF00501">
    <property type="entry name" value="AMP-binding"/>
    <property type="match status" value="1"/>
</dbReference>
<name>A0A3B1DEL8_9ZZZZ</name>
<dbReference type="EMBL" id="UOGK01000442">
    <property type="protein sequence ID" value="VAX40779.1"/>
    <property type="molecule type" value="Genomic_DNA"/>
</dbReference>
<evidence type="ECO:0000313" key="4">
    <source>
        <dbReference type="EMBL" id="VAX40779.1"/>
    </source>
</evidence>
<dbReference type="PANTHER" id="PTHR24096">
    <property type="entry name" value="LONG-CHAIN-FATTY-ACID--COA LIGASE"/>
    <property type="match status" value="1"/>
</dbReference>
<dbReference type="AlphaFoldDB" id="A0A3B1DEL8"/>
<dbReference type="PANTHER" id="PTHR24096:SF149">
    <property type="entry name" value="AMP-BINDING DOMAIN-CONTAINING PROTEIN-RELATED"/>
    <property type="match status" value="1"/>
</dbReference>
<dbReference type="InterPro" id="IPR000873">
    <property type="entry name" value="AMP-dep_synth/lig_dom"/>
</dbReference>
<keyword evidence="2 4" id="KW-0436">Ligase</keyword>
<protein>
    <submittedName>
        <fullName evidence="4">Long-chain-fatty-acid--CoA ligase</fullName>
        <ecNumber evidence="4">6.2.1.3</ecNumber>
    </submittedName>
</protein>
<feature type="non-terminal residue" evidence="4">
    <location>
        <position position="346"/>
    </location>
</feature>
<reference evidence="4" key="1">
    <citation type="submission" date="2018-06" db="EMBL/GenBank/DDBJ databases">
        <authorList>
            <person name="Zhirakovskaya E."/>
        </authorList>
    </citation>
    <scope>NUCLEOTIDE SEQUENCE</scope>
</reference>
<comment type="similarity">
    <text evidence="1">Belongs to the ATP-dependent AMP-binding enzyme family.</text>
</comment>
<evidence type="ECO:0000256" key="2">
    <source>
        <dbReference type="ARBA" id="ARBA00022598"/>
    </source>
</evidence>
<evidence type="ECO:0000256" key="1">
    <source>
        <dbReference type="ARBA" id="ARBA00006432"/>
    </source>
</evidence>
<gene>
    <name evidence="4" type="ORF">MNBD_PLANCTO03-2138</name>
</gene>
<feature type="domain" description="AMP-dependent synthetase/ligase" evidence="3">
    <location>
        <begin position="37"/>
        <end position="327"/>
    </location>
</feature>
<dbReference type="Gene3D" id="3.40.50.12780">
    <property type="entry name" value="N-terminal domain of ligase-like"/>
    <property type="match status" value="1"/>
</dbReference>
<dbReference type="PROSITE" id="PS00455">
    <property type="entry name" value="AMP_BINDING"/>
    <property type="match status" value="1"/>
</dbReference>
<dbReference type="GO" id="GO:0004467">
    <property type="term" value="F:long-chain fatty acid-CoA ligase activity"/>
    <property type="evidence" value="ECO:0007669"/>
    <property type="project" value="UniProtKB-EC"/>
</dbReference>
<dbReference type="SUPFAM" id="SSF56801">
    <property type="entry name" value="Acetyl-CoA synthetase-like"/>
    <property type="match status" value="1"/>
</dbReference>
<accession>A0A3B1DEL8</accession>